<keyword evidence="2" id="KW-0255">Endonuclease</keyword>
<reference evidence="2" key="1">
    <citation type="submission" date="2018-06" db="EMBL/GenBank/DDBJ databases">
        <authorList>
            <person name="Zhirakovskaya E."/>
        </authorList>
    </citation>
    <scope>NUCLEOTIDE SEQUENCE</scope>
</reference>
<evidence type="ECO:0000259" key="1">
    <source>
        <dbReference type="SMART" id="SM00507"/>
    </source>
</evidence>
<evidence type="ECO:0000313" key="2">
    <source>
        <dbReference type="EMBL" id="VAV93646.1"/>
    </source>
</evidence>
<dbReference type="InterPro" id="IPR052892">
    <property type="entry name" value="NA-targeting_endonuclease"/>
</dbReference>
<dbReference type="GO" id="GO:0004519">
    <property type="term" value="F:endonuclease activity"/>
    <property type="evidence" value="ECO:0007669"/>
    <property type="project" value="UniProtKB-KW"/>
</dbReference>
<feature type="domain" description="HNH nuclease" evidence="1">
    <location>
        <begin position="82"/>
        <end position="132"/>
    </location>
</feature>
<keyword evidence="2" id="KW-0540">Nuclease</keyword>
<dbReference type="Pfam" id="PF14279">
    <property type="entry name" value="HNH_5"/>
    <property type="match status" value="1"/>
</dbReference>
<accession>A0A3B0RYM5</accession>
<dbReference type="InterPro" id="IPR029471">
    <property type="entry name" value="HNH_5"/>
</dbReference>
<dbReference type="PANTHER" id="PTHR33877">
    <property type="entry name" value="SLL1193 PROTEIN"/>
    <property type="match status" value="1"/>
</dbReference>
<dbReference type="InterPro" id="IPR003615">
    <property type="entry name" value="HNH_nuc"/>
</dbReference>
<keyword evidence="2" id="KW-0378">Hydrolase</keyword>
<name>A0A3B0RYM5_9ZZZZ</name>
<sequence length="186" mass="20888">MGVITPAARGWPCLVLNADFAPLSYQPLSLVPWQEAVKDVFLDRVTPVAHYDHAVHSPSAQMLLPSVVALKSYVQNNRQVAFTRFNVFLRDGFSCVYCGSGNELTFDHLIPRSKGGTTHWGNIVTACSPCNLRKGGRLPKVCGMSPKRPPRRPSPYELQAMGRKFPPNFLHESWLDYLYWDVELEG</sequence>
<dbReference type="EMBL" id="UOEE01000169">
    <property type="protein sequence ID" value="VAV93646.1"/>
    <property type="molecule type" value="Genomic_DNA"/>
</dbReference>
<dbReference type="Gene3D" id="1.10.30.50">
    <property type="match status" value="1"/>
</dbReference>
<gene>
    <name evidence="2" type="ORF">MNBD_ALPHA06-1006</name>
</gene>
<protein>
    <submittedName>
        <fullName evidence="2">HNH endonuclease family protein</fullName>
    </submittedName>
</protein>
<dbReference type="AlphaFoldDB" id="A0A3B0RYM5"/>
<dbReference type="PANTHER" id="PTHR33877:SF2">
    <property type="entry name" value="OS07G0170200 PROTEIN"/>
    <property type="match status" value="1"/>
</dbReference>
<proteinExistence type="predicted"/>
<organism evidence="2">
    <name type="scientific">hydrothermal vent metagenome</name>
    <dbReference type="NCBI Taxonomy" id="652676"/>
    <lineage>
        <taxon>unclassified sequences</taxon>
        <taxon>metagenomes</taxon>
        <taxon>ecological metagenomes</taxon>
    </lineage>
</organism>
<dbReference type="SMART" id="SM00507">
    <property type="entry name" value="HNHc"/>
    <property type="match status" value="1"/>
</dbReference>
<dbReference type="CDD" id="cd00085">
    <property type="entry name" value="HNHc"/>
    <property type="match status" value="1"/>
</dbReference>